<comment type="pathway">
    <text evidence="2 6">Pyrimidine metabolism; UMP biosynthesis via de novo pathway; UMP from orotate: step 2/2.</text>
</comment>
<dbReference type="SMART" id="SM00934">
    <property type="entry name" value="OMPdecase"/>
    <property type="match status" value="1"/>
</dbReference>
<protein>
    <recommendedName>
        <fullName evidence="6">Orotidine 5'-phosphate decarboxylase</fullName>
        <ecNumber evidence="6">4.1.1.23</ecNumber>
    </recommendedName>
    <alternativeName>
        <fullName evidence="6">OMP decarboxylase</fullName>
        <shortName evidence="6">OMPDCase</shortName>
        <shortName evidence="6">OMPdecase</shortName>
    </alternativeName>
</protein>
<name>A0ABV9WMS9_9ACTN</name>
<comment type="function">
    <text evidence="1 6">Catalyzes the decarboxylation of orotidine 5'-monophosphate (OMP) to uridine 5'-monophosphate (UMP).</text>
</comment>
<evidence type="ECO:0000313" key="9">
    <source>
        <dbReference type="Proteomes" id="UP001595855"/>
    </source>
</evidence>
<dbReference type="NCBIfam" id="TIGR01740">
    <property type="entry name" value="pyrF"/>
    <property type="match status" value="1"/>
</dbReference>
<dbReference type="PANTHER" id="PTHR32119:SF2">
    <property type="entry name" value="OROTIDINE 5'-PHOSPHATE DECARBOXYLASE"/>
    <property type="match status" value="1"/>
</dbReference>
<proteinExistence type="inferred from homology"/>
<evidence type="ECO:0000259" key="7">
    <source>
        <dbReference type="SMART" id="SM00934"/>
    </source>
</evidence>
<dbReference type="PANTHER" id="PTHR32119">
    <property type="entry name" value="OROTIDINE 5'-PHOSPHATE DECARBOXYLASE"/>
    <property type="match status" value="1"/>
</dbReference>
<comment type="catalytic activity">
    <reaction evidence="6">
        <text>orotidine 5'-phosphate + H(+) = UMP + CO2</text>
        <dbReference type="Rhea" id="RHEA:11596"/>
        <dbReference type="ChEBI" id="CHEBI:15378"/>
        <dbReference type="ChEBI" id="CHEBI:16526"/>
        <dbReference type="ChEBI" id="CHEBI:57538"/>
        <dbReference type="ChEBI" id="CHEBI:57865"/>
        <dbReference type="EC" id="4.1.1.23"/>
    </reaction>
</comment>
<comment type="caution">
    <text evidence="6">Lacks conserved residue(s) required for the propagation of feature annotation.</text>
</comment>
<dbReference type="InterPro" id="IPR011060">
    <property type="entry name" value="RibuloseP-bd_barrel"/>
</dbReference>
<dbReference type="SUPFAM" id="SSF51366">
    <property type="entry name" value="Ribulose-phoshate binding barrel"/>
    <property type="match status" value="1"/>
</dbReference>
<feature type="domain" description="Orotidine 5'-phosphate decarboxylase" evidence="7">
    <location>
        <begin position="6"/>
        <end position="225"/>
    </location>
</feature>
<dbReference type="Proteomes" id="UP001595855">
    <property type="component" value="Unassembled WGS sequence"/>
</dbReference>
<dbReference type="Gene3D" id="3.20.20.70">
    <property type="entry name" value="Aldolase class I"/>
    <property type="match status" value="1"/>
</dbReference>
<dbReference type="Pfam" id="PF00215">
    <property type="entry name" value="OMPdecase"/>
    <property type="match status" value="1"/>
</dbReference>
<dbReference type="EMBL" id="JBHSJO010000001">
    <property type="protein sequence ID" value="MFC5014551.1"/>
    <property type="molecule type" value="Genomic_DNA"/>
</dbReference>
<evidence type="ECO:0000256" key="5">
    <source>
        <dbReference type="ARBA" id="ARBA00023239"/>
    </source>
</evidence>
<keyword evidence="4 6" id="KW-0665">Pyrimidine biosynthesis</keyword>
<reference evidence="9" key="1">
    <citation type="journal article" date="2019" name="Int. J. Syst. Evol. Microbiol.">
        <title>The Global Catalogue of Microorganisms (GCM) 10K type strain sequencing project: providing services to taxonomists for standard genome sequencing and annotation.</title>
        <authorList>
            <consortium name="The Broad Institute Genomics Platform"/>
            <consortium name="The Broad Institute Genome Sequencing Center for Infectious Disease"/>
            <person name="Wu L."/>
            <person name="Ma J."/>
        </authorList>
    </citation>
    <scope>NUCLEOTIDE SEQUENCE [LARGE SCALE GENOMIC DNA]</scope>
    <source>
        <strain evidence="9">CGMCC 4.1542</strain>
    </source>
</reference>
<dbReference type="InterPro" id="IPR013785">
    <property type="entry name" value="Aldolase_TIM"/>
</dbReference>
<feature type="binding site" evidence="6">
    <location>
        <position position="119"/>
    </location>
    <ligand>
        <name>substrate</name>
    </ligand>
</feature>
<evidence type="ECO:0000256" key="6">
    <source>
        <dbReference type="HAMAP-Rule" id="MF_01200"/>
    </source>
</evidence>
<dbReference type="InterPro" id="IPR014732">
    <property type="entry name" value="OMPdecase"/>
</dbReference>
<sequence>MDPTSQIIVALDCDNRAAADALVERLGDECRLYKVGLELLTAAGPDVIKGLVAQGKEVFLDLKLFEIPHSVAGAVRAAGALGVSMITVHGMGGSGIMSAAVEAARDFPGMRVLALTVVTSMNDADLADIGVGDAVDEQVLRLARLAQRAGCHGVIASPQDVAALRGVLGPDALIITPGVTLSGQSPAEHARPGTPRAAITAGASHVVVGRTVTRAADPATAFRAVRTSLAS</sequence>
<feature type="active site" description="Proton donor" evidence="6">
    <location>
        <position position="63"/>
    </location>
</feature>
<feature type="binding site" evidence="6">
    <location>
        <position position="209"/>
    </location>
    <ligand>
        <name>substrate</name>
    </ligand>
</feature>
<evidence type="ECO:0000256" key="1">
    <source>
        <dbReference type="ARBA" id="ARBA00002356"/>
    </source>
</evidence>
<dbReference type="InterPro" id="IPR047596">
    <property type="entry name" value="OMPdecase_bac"/>
</dbReference>
<feature type="binding site" evidence="6">
    <location>
        <position position="210"/>
    </location>
    <ligand>
        <name>substrate</name>
    </ligand>
</feature>
<dbReference type="NCBIfam" id="NF001273">
    <property type="entry name" value="PRK00230.1"/>
    <property type="match status" value="1"/>
</dbReference>
<comment type="caution">
    <text evidence="8">The sequence shown here is derived from an EMBL/GenBank/DDBJ whole genome shotgun (WGS) entry which is preliminary data.</text>
</comment>
<keyword evidence="3 6" id="KW-0210">Decarboxylase</keyword>
<dbReference type="RefSeq" id="WP_271321216.1">
    <property type="nucleotide sequence ID" value="NZ_BAAATN010000001.1"/>
</dbReference>
<accession>A0ABV9WMS9</accession>
<keyword evidence="5 6" id="KW-0456">Lyase</keyword>
<evidence type="ECO:0000256" key="4">
    <source>
        <dbReference type="ARBA" id="ARBA00022975"/>
    </source>
</evidence>
<organism evidence="8 9">
    <name type="scientific">Streptomyces lienomycini</name>
    <dbReference type="NCBI Taxonomy" id="284035"/>
    <lineage>
        <taxon>Bacteria</taxon>
        <taxon>Bacillati</taxon>
        <taxon>Actinomycetota</taxon>
        <taxon>Actinomycetes</taxon>
        <taxon>Kitasatosporales</taxon>
        <taxon>Streptomycetaceae</taxon>
        <taxon>Streptomyces</taxon>
    </lineage>
</organism>
<evidence type="ECO:0000313" key="8">
    <source>
        <dbReference type="EMBL" id="MFC5014551.1"/>
    </source>
</evidence>
<comment type="similarity">
    <text evidence="6">Belongs to the OMP decarboxylase family. Type 1 subfamily.</text>
</comment>
<evidence type="ECO:0000256" key="3">
    <source>
        <dbReference type="ARBA" id="ARBA00022793"/>
    </source>
</evidence>
<feature type="binding site" evidence="6">
    <location>
        <position position="12"/>
    </location>
    <ligand>
        <name>substrate</name>
    </ligand>
</feature>
<evidence type="ECO:0000256" key="2">
    <source>
        <dbReference type="ARBA" id="ARBA00004861"/>
    </source>
</evidence>
<dbReference type="EC" id="4.1.1.23" evidence="6"/>
<keyword evidence="9" id="KW-1185">Reference proteome</keyword>
<dbReference type="HAMAP" id="MF_01200_B">
    <property type="entry name" value="OMPdecase_type1_B"/>
    <property type="match status" value="1"/>
</dbReference>
<dbReference type="CDD" id="cd04725">
    <property type="entry name" value="OMP_decarboxylase_like"/>
    <property type="match status" value="1"/>
</dbReference>
<dbReference type="GO" id="GO:0004590">
    <property type="term" value="F:orotidine-5'-phosphate decarboxylase activity"/>
    <property type="evidence" value="ECO:0007669"/>
    <property type="project" value="UniProtKB-EC"/>
</dbReference>
<comment type="subunit">
    <text evidence="6">Homodimer.</text>
</comment>
<gene>
    <name evidence="6 8" type="primary">pyrF</name>
    <name evidence="8" type="ORF">ACFPRC_06640</name>
</gene>
<feature type="binding site" evidence="6">
    <location>
        <position position="34"/>
    </location>
    <ligand>
        <name>substrate</name>
    </ligand>
</feature>
<dbReference type="InterPro" id="IPR001754">
    <property type="entry name" value="OMPdeCOase_dom"/>
</dbReference>